<accession>D4E7I1</accession>
<reference evidence="1 2" key="1">
    <citation type="submission" date="2010-01" db="EMBL/GenBank/DDBJ databases">
        <authorList>
            <person name="Muzny D."/>
            <person name="Qin X."/>
            <person name="Deng J."/>
            <person name="Jiang H."/>
            <person name="Liu Y."/>
            <person name="Qu J."/>
            <person name="Song X.-Z."/>
            <person name="Zhang L."/>
            <person name="Thornton R."/>
            <person name="Coyle M."/>
            <person name="Francisco L."/>
            <person name="Jackson L."/>
            <person name="Javaid M."/>
            <person name="Korchina V."/>
            <person name="Kovar C."/>
            <person name="Mata R."/>
            <person name="Mathew T."/>
            <person name="Ngo R."/>
            <person name="Nguyen L."/>
            <person name="Nguyen N."/>
            <person name="Okwuonu G."/>
            <person name="Ongeri F."/>
            <person name="Pham C."/>
            <person name="Simmons D."/>
            <person name="Wilczek-Boney K."/>
            <person name="Hale W."/>
            <person name="Jakkamsetti A."/>
            <person name="Pham P."/>
            <person name="Ruth R."/>
            <person name="San Lucas F."/>
            <person name="Warren J."/>
            <person name="Zhang J."/>
            <person name="Zhao Z."/>
            <person name="Zhou C."/>
            <person name="Zhu D."/>
            <person name="Lee S."/>
            <person name="Bess C."/>
            <person name="Blankenburg K."/>
            <person name="Forbes L."/>
            <person name="Fu Q."/>
            <person name="Gubbala S."/>
            <person name="Hirani K."/>
            <person name="Jayaseelan J.C."/>
            <person name="Lara F."/>
            <person name="Munidasa M."/>
            <person name="Palculict T."/>
            <person name="Patil S."/>
            <person name="Pu L.-L."/>
            <person name="Saada N."/>
            <person name="Tang L."/>
            <person name="Weissenberger G."/>
            <person name="Zhu Y."/>
            <person name="Hemphill L."/>
            <person name="Shang Y."/>
            <person name="Youmans B."/>
            <person name="Ayvaz T."/>
            <person name="Ross M."/>
            <person name="Santibanez J."/>
            <person name="Aqrawi P."/>
            <person name="Gross S."/>
            <person name="Joshi V."/>
            <person name="Fowler G."/>
            <person name="Nazareth L."/>
            <person name="Reid J."/>
            <person name="Worley K."/>
            <person name="Petrosino J."/>
            <person name="Highlander S."/>
            <person name="Gibbs R."/>
        </authorList>
    </citation>
    <scope>NUCLEOTIDE SEQUENCE [LARGE SCALE GENOMIC DNA]</scope>
    <source>
        <strain evidence="1 2">DSM 4582</strain>
    </source>
</reference>
<sequence>MEFVFAVKKIFISRMDCAGMKPVYRSMKQIPRTLFTAHTATAVTAIKT</sequence>
<organism evidence="1 2">
    <name type="scientific">Serratia odorifera DSM 4582</name>
    <dbReference type="NCBI Taxonomy" id="667129"/>
    <lineage>
        <taxon>Bacteria</taxon>
        <taxon>Pseudomonadati</taxon>
        <taxon>Pseudomonadota</taxon>
        <taxon>Gammaproteobacteria</taxon>
        <taxon>Enterobacterales</taxon>
        <taxon>Yersiniaceae</taxon>
        <taxon>Serratia</taxon>
    </lineage>
</organism>
<gene>
    <name evidence="1" type="ORF">HMPREF0758_4131</name>
</gene>
<comment type="caution">
    <text evidence="1">The sequence shown here is derived from an EMBL/GenBank/DDBJ whole genome shotgun (WGS) entry which is preliminary data.</text>
</comment>
<dbReference type="EMBL" id="ADBY01000056">
    <property type="protein sequence ID" value="EFE94036.1"/>
    <property type="molecule type" value="Genomic_DNA"/>
</dbReference>
<evidence type="ECO:0000313" key="2">
    <source>
        <dbReference type="Proteomes" id="UP000005723"/>
    </source>
</evidence>
<evidence type="ECO:0000313" key="1">
    <source>
        <dbReference type="EMBL" id="EFE94036.1"/>
    </source>
</evidence>
<protein>
    <submittedName>
        <fullName evidence="1">Uncharacterized protein</fullName>
    </submittedName>
</protein>
<dbReference type="STRING" id="667129.HMPREF0758_4131"/>
<name>D4E7I1_SEROD</name>
<proteinExistence type="predicted"/>
<dbReference type="Proteomes" id="UP000005723">
    <property type="component" value="Unassembled WGS sequence"/>
</dbReference>
<dbReference type="AlphaFoldDB" id="D4E7I1"/>
<keyword evidence="2" id="KW-1185">Reference proteome</keyword>
<dbReference type="HOGENOM" id="CLU_3157721_0_0_6"/>